<accession>A0A165P4R7</accession>
<name>A0A165P4R7_9AGAM</name>
<evidence type="ECO:0000256" key="1">
    <source>
        <dbReference type="SAM" id="MobiDB-lite"/>
    </source>
</evidence>
<keyword evidence="3" id="KW-1185">Reference proteome</keyword>
<gene>
    <name evidence="2" type="ORF">NEOLEDRAFT_1075459</name>
</gene>
<feature type="region of interest" description="Disordered" evidence="1">
    <location>
        <begin position="1"/>
        <end position="26"/>
    </location>
</feature>
<dbReference type="OrthoDB" id="2665273at2759"/>
<sequence length="494" mass="52552">MTIAGDDTGPKAGLFTTGRPASSSLSAASTPSVTAVTIPPSIISASNAVTLDLHKGNWMEWSDQNDRTLCICDLSGYLDGCISCPDAVVDPVGHQNWVMNNEVILGLLGLCAVQEERRIIDAAPDATTAWTNLHARHEQQGPLTQLTLIEEAFATWYTPDECLATTSHNLTELVKRIWAIGIPTEEVFLAIIMLNALGDHFRGVRDHLATVLSSSSKDRPLTPAVIRAHLDTEQQILDCQKKLDTDKVAGSSSQPVEVLAAQSGTWCTHCKSKNHLVATCWAPGGLMEGKKDEVLATKCAKHAARGKGLSSSSLAPGSIGGAAGAVRHVIDGKVYLLDSATGTVFYLAESSDASSSLTSVALNSAEAPAALHATSVSTPKWLDAYCDSAGDCFEYEAHMAIIKGFDCNVNWHERRRPDLVFPALASLPVSPVTTDARAVPLQNPDVSFFLDLGATTHVSPDRTDFFELRPVPASPIRGVGSSTIHAIGIGKIKL</sequence>
<evidence type="ECO:0000313" key="3">
    <source>
        <dbReference type="Proteomes" id="UP000076761"/>
    </source>
</evidence>
<proteinExistence type="predicted"/>
<dbReference type="InParanoid" id="A0A165P4R7"/>
<evidence type="ECO:0000313" key="2">
    <source>
        <dbReference type="EMBL" id="KZT20517.1"/>
    </source>
</evidence>
<dbReference type="EMBL" id="KV425619">
    <property type="protein sequence ID" value="KZT20517.1"/>
    <property type="molecule type" value="Genomic_DNA"/>
</dbReference>
<feature type="non-terminal residue" evidence="2">
    <location>
        <position position="494"/>
    </location>
</feature>
<reference evidence="2 3" key="1">
    <citation type="journal article" date="2016" name="Mol. Biol. Evol.">
        <title>Comparative Genomics of Early-Diverging Mushroom-Forming Fungi Provides Insights into the Origins of Lignocellulose Decay Capabilities.</title>
        <authorList>
            <person name="Nagy L.G."/>
            <person name="Riley R."/>
            <person name="Tritt A."/>
            <person name="Adam C."/>
            <person name="Daum C."/>
            <person name="Floudas D."/>
            <person name="Sun H."/>
            <person name="Yadav J.S."/>
            <person name="Pangilinan J."/>
            <person name="Larsson K.H."/>
            <person name="Matsuura K."/>
            <person name="Barry K."/>
            <person name="Labutti K."/>
            <person name="Kuo R."/>
            <person name="Ohm R.A."/>
            <person name="Bhattacharya S.S."/>
            <person name="Shirouzu T."/>
            <person name="Yoshinaga Y."/>
            <person name="Martin F.M."/>
            <person name="Grigoriev I.V."/>
            <person name="Hibbett D.S."/>
        </authorList>
    </citation>
    <scope>NUCLEOTIDE SEQUENCE [LARGE SCALE GENOMIC DNA]</scope>
    <source>
        <strain evidence="2 3">HHB14362 ss-1</strain>
    </source>
</reference>
<dbReference type="Proteomes" id="UP000076761">
    <property type="component" value="Unassembled WGS sequence"/>
</dbReference>
<organism evidence="2 3">
    <name type="scientific">Neolentinus lepideus HHB14362 ss-1</name>
    <dbReference type="NCBI Taxonomy" id="1314782"/>
    <lineage>
        <taxon>Eukaryota</taxon>
        <taxon>Fungi</taxon>
        <taxon>Dikarya</taxon>
        <taxon>Basidiomycota</taxon>
        <taxon>Agaricomycotina</taxon>
        <taxon>Agaricomycetes</taxon>
        <taxon>Gloeophyllales</taxon>
        <taxon>Gloeophyllaceae</taxon>
        <taxon>Neolentinus</taxon>
    </lineage>
</organism>
<protein>
    <submittedName>
        <fullName evidence="2">Uncharacterized protein</fullName>
    </submittedName>
</protein>
<dbReference type="AlphaFoldDB" id="A0A165P4R7"/>
<dbReference type="STRING" id="1314782.A0A165P4R7"/>
<dbReference type="Pfam" id="PF14223">
    <property type="entry name" value="Retrotran_gag_2"/>
    <property type="match status" value="1"/>
</dbReference>